<dbReference type="GO" id="GO:0005829">
    <property type="term" value="C:cytosol"/>
    <property type="evidence" value="ECO:0007669"/>
    <property type="project" value="TreeGrafter"/>
</dbReference>
<evidence type="ECO:0000256" key="1">
    <source>
        <dbReference type="ARBA" id="ARBA00005190"/>
    </source>
</evidence>
<evidence type="ECO:0000256" key="5">
    <source>
        <dbReference type="ARBA" id="ARBA00022777"/>
    </source>
</evidence>
<comment type="function">
    <text evidence="9">Key enzyme in the regulation of glycerol uptake and metabolism. Catalyzes the phosphorylation of glycerol to yield sn-glycerol 3-phosphate.</text>
</comment>
<dbReference type="InterPro" id="IPR018483">
    <property type="entry name" value="Carb_kinase_FGGY_CS"/>
</dbReference>
<dbReference type="InterPro" id="IPR000577">
    <property type="entry name" value="Carb_kinase_FGGY"/>
</dbReference>
<feature type="domain" description="Carbohydrate kinase FGGY N-terminal" evidence="11">
    <location>
        <begin position="5"/>
        <end position="249"/>
    </location>
</feature>
<dbReference type="PANTHER" id="PTHR10196">
    <property type="entry name" value="SUGAR KINASE"/>
    <property type="match status" value="1"/>
</dbReference>
<evidence type="ECO:0000313" key="14">
    <source>
        <dbReference type="Proteomes" id="UP000076625"/>
    </source>
</evidence>
<dbReference type="InterPro" id="IPR018485">
    <property type="entry name" value="FGGY_C"/>
</dbReference>
<comment type="similarity">
    <text evidence="2 9 10">Belongs to the FGGY kinase family.</text>
</comment>
<feature type="binding site" evidence="9">
    <location>
        <position position="135"/>
    </location>
    <ligand>
        <name>glycerol</name>
        <dbReference type="ChEBI" id="CHEBI:17754"/>
    </ligand>
</feature>
<feature type="binding site" evidence="9">
    <location>
        <position position="307"/>
    </location>
    <ligand>
        <name>ADP</name>
        <dbReference type="ChEBI" id="CHEBI:456216"/>
    </ligand>
</feature>
<feature type="binding site" evidence="9">
    <location>
        <position position="408"/>
    </location>
    <ligand>
        <name>ATP</name>
        <dbReference type="ChEBI" id="CHEBI:30616"/>
    </ligand>
</feature>
<organism evidence="13 14">
    <name type="scientific">Crenobacter luteus</name>
    <dbReference type="NCBI Taxonomy" id="1452487"/>
    <lineage>
        <taxon>Bacteria</taxon>
        <taxon>Pseudomonadati</taxon>
        <taxon>Pseudomonadota</taxon>
        <taxon>Betaproteobacteria</taxon>
        <taxon>Neisseriales</taxon>
        <taxon>Neisseriaceae</taxon>
        <taxon>Crenobacter</taxon>
    </lineage>
</organism>
<keyword evidence="4 9" id="KW-0547">Nucleotide-binding</keyword>
<feature type="binding site" evidence="9">
    <location>
        <position position="311"/>
    </location>
    <ligand>
        <name>ATP</name>
        <dbReference type="ChEBI" id="CHEBI:30616"/>
    </ligand>
</feature>
<evidence type="ECO:0000256" key="6">
    <source>
        <dbReference type="ARBA" id="ARBA00022798"/>
    </source>
</evidence>
<name>A0A165FSB0_9NEIS</name>
<dbReference type="Proteomes" id="UP000076625">
    <property type="component" value="Unassembled WGS sequence"/>
</dbReference>
<evidence type="ECO:0000256" key="8">
    <source>
        <dbReference type="ARBA" id="ARBA00052101"/>
    </source>
</evidence>
<dbReference type="InterPro" id="IPR018484">
    <property type="entry name" value="FGGY_N"/>
</dbReference>
<dbReference type="AlphaFoldDB" id="A0A165FSB0"/>
<feature type="binding site" evidence="9">
    <location>
        <position position="412"/>
    </location>
    <ligand>
        <name>ADP</name>
        <dbReference type="ChEBI" id="CHEBI:456216"/>
    </ligand>
</feature>
<dbReference type="Pfam" id="PF00370">
    <property type="entry name" value="FGGY_N"/>
    <property type="match status" value="1"/>
</dbReference>
<dbReference type="GO" id="GO:0004370">
    <property type="term" value="F:glycerol kinase activity"/>
    <property type="evidence" value="ECO:0007669"/>
    <property type="project" value="UniProtKB-UniRule"/>
</dbReference>
<dbReference type="Pfam" id="PF02782">
    <property type="entry name" value="FGGY_C"/>
    <property type="match status" value="1"/>
</dbReference>
<accession>A0A165FSB0</accession>
<feature type="binding site" evidence="9">
    <location>
        <position position="13"/>
    </location>
    <ligand>
        <name>ATP</name>
        <dbReference type="ChEBI" id="CHEBI:30616"/>
    </ligand>
</feature>
<evidence type="ECO:0000256" key="10">
    <source>
        <dbReference type="RuleBase" id="RU003733"/>
    </source>
</evidence>
<dbReference type="FunFam" id="3.30.420.40:FF:000008">
    <property type="entry name" value="Glycerol kinase"/>
    <property type="match status" value="1"/>
</dbReference>
<dbReference type="GO" id="GO:0019563">
    <property type="term" value="P:glycerol catabolic process"/>
    <property type="evidence" value="ECO:0007669"/>
    <property type="project" value="UniProtKB-UniRule"/>
</dbReference>
<evidence type="ECO:0000256" key="9">
    <source>
        <dbReference type="HAMAP-Rule" id="MF_00186"/>
    </source>
</evidence>
<dbReference type="SUPFAM" id="SSF53067">
    <property type="entry name" value="Actin-like ATPase domain"/>
    <property type="match status" value="2"/>
</dbReference>
<feature type="binding site" evidence="9">
    <location>
        <position position="83"/>
    </location>
    <ligand>
        <name>glycerol</name>
        <dbReference type="ChEBI" id="CHEBI:17754"/>
    </ligand>
</feature>
<gene>
    <name evidence="9" type="primary">glpK</name>
    <name evidence="13" type="ORF">AVW16_07060</name>
</gene>
<keyword evidence="3 9" id="KW-0808">Transferase</keyword>
<keyword evidence="5 9" id="KW-0418">Kinase</keyword>
<comment type="catalytic activity">
    <reaction evidence="8 9">
        <text>glycerol + ATP = sn-glycerol 3-phosphate + ADP + H(+)</text>
        <dbReference type="Rhea" id="RHEA:21644"/>
        <dbReference type="ChEBI" id="CHEBI:15378"/>
        <dbReference type="ChEBI" id="CHEBI:17754"/>
        <dbReference type="ChEBI" id="CHEBI:30616"/>
        <dbReference type="ChEBI" id="CHEBI:57597"/>
        <dbReference type="ChEBI" id="CHEBI:456216"/>
        <dbReference type="EC" id="2.7.1.30"/>
    </reaction>
</comment>
<feature type="binding site" evidence="9">
    <location>
        <position position="307"/>
    </location>
    <ligand>
        <name>ATP</name>
        <dbReference type="ChEBI" id="CHEBI:30616"/>
    </ligand>
</feature>
<feature type="binding site" evidence="9">
    <location>
        <position position="84"/>
    </location>
    <ligand>
        <name>sn-glycerol 3-phosphate</name>
        <dbReference type="ChEBI" id="CHEBI:57597"/>
    </ligand>
</feature>
<feature type="binding site" evidence="9">
    <location>
        <position position="16"/>
    </location>
    <ligand>
        <name>ADP</name>
        <dbReference type="ChEBI" id="CHEBI:456216"/>
    </ligand>
</feature>
<dbReference type="FunFam" id="3.30.420.40:FF:000007">
    <property type="entry name" value="Glycerol kinase"/>
    <property type="match status" value="1"/>
</dbReference>
<evidence type="ECO:0000256" key="3">
    <source>
        <dbReference type="ARBA" id="ARBA00022679"/>
    </source>
</evidence>
<feature type="binding site" evidence="9">
    <location>
        <position position="242"/>
    </location>
    <ligand>
        <name>glycerol</name>
        <dbReference type="ChEBI" id="CHEBI:17754"/>
    </ligand>
</feature>
<feature type="binding site" evidence="9">
    <location>
        <position position="135"/>
    </location>
    <ligand>
        <name>sn-glycerol 3-phosphate</name>
        <dbReference type="ChEBI" id="CHEBI:57597"/>
    </ligand>
</feature>
<keyword evidence="7 9" id="KW-0067">ATP-binding</keyword>
<proteinExistence type="inferred from homology"/>
<dbReference type="InterPro" id="IPR005999">
    <property type="entry name" value="Glycerol_kin"/>
</dbReference>
<dbReference type="InterPro" id="IPR043129">
    <property type="entry name" value="ATPase_NBD"/>
</dbReference>
<dbReference type="STRING" id="1452487.AVW16_07060"/>
<reference evidence="14" key="1">
    <citation type="submission" date="2016-01" db="EMBL/GenBank/DDBJ databases">
        <title>Draft genome of Chromobacterium sp. F49.</title>
        <authorList>
            <person name="Hong K.W."/>
        </authorList>
    </citation>
    <scope>NUCLEOTIDE SEQUENCE [LARGE SCALE GENOMIC DNA]</scope>
    <source>
        <strain evidence="14">CN10</strain>
    </source>
</reference>
<dbReference type="EMBL" id="LQQU01000010">
    <property type="protein sequence ID" value="KZE34059.1"/>
    <property type="molecule type" value="Genomic_DNA"/>
</dbReference>
<protein>
    <recommendedName>
        <fullName evidence="9">Glycerol kinase</fullName>
        <ecNumber evidence="9">2.7.1.30</ecNumber>
    </recommendedName>
    <alternativeName>
        <fullName evidence="9">ATP:glycerol 3-phosphotransferase</fullName>
    </alternativeName>
    <alternativeName>
        <fullName evidence="9">Glycerokinase</fullName>
        <shortName evidence="9">GK</shortName>
    </alternativeName>
</protein>
<dbReference type="HAMAP" id="MF_00186">
    <property type="entry name" value="Glycerol_kin"/>
    <property type="match status" value="1"/>
</dbReference>
<evidence type="ECO:0000313" key="13">
    <source>
        <dbReference type="EMBL" id="KZE34059.1"/>
    </source>
</evidence>
<evidence type="ECO:0000259" key="11">
    <source>
        <dbReference type="Pfam" id="PF00370"/>
    </source>
</evidence>
<dbReference type="OrthoDB" id="9805576at2"/>
<dbReference type="UniPathway" id="UPA00618">
    <property type="reaction ID" value="UER00672"/>
</dbReference>
<comment type="pathway">
    <text evidence="1 9">Polyol metabolism; glycerol degradation via glycerol kinase pathway; sn-glycerol 3-phosphate from glycerol: step 1/1.</text>
</comment>
<feature type="binding site" evidence="9">
    <location>
        <position position="83"/>
    </location>
    <ligand>
        <name>sn-glycerol 3-phosphate</name>
        <dbReference type="ChEBI" id="CHEBI:57597"/>
    </ligand>
</feature>
<sequence>MSSLLLAIDQGTTSTRAMVFDTAGRAVARAQLELPQFFPRPGWVEHDPNIVWQHALQTCRAALAAPEVGGTARIAAIGVANQRETTVLWERKSGAPLAPAIVWQDRRTAERCAALATPANAALVAGRTGLVIDPYFSATKLSWLLDAVPGARERARRGELAFGTIDSFLLWRLTEGRVHATDASNAARTLLFDIHRQAWDDELLALFDIPASLLPEVRDNAGDFGVTTLFGRAIPITGMAGDQQAATVGQACFSPGDVKSTYGTGCFVVQHTGETPVASNNRLLTTVCYRLAGRTSYAIEGSIFVAGAAVQWLRDAVGLIHHAGDTEALAREVPDTGGVYLVPAFTGLGAPYWDPLARGAILGLTRDSGIREIVRAALESVCYQTRDLVDAMRADGAPPPAALRVDGGMVGNDWLMQFLADMLAVRVERPAVTETTALGAAYLAGLGAGLYAGLDEIAANWRLQKAFSPQMDEERREALYLGWHNAVRRTLSGAT</sequence>
<feature type="binding site" evidence="9">
    <location>
        <position position="12"/>
    </location>
    <ligand>
        <name>ATP</name>
        <dbReference type="ChEBI" id="CHEBI:30616"/>
    </ligand>
</feature>
<dbReference type="NCBIfam" id="TIGR01311">
    <property type="entry name" value="glycerol_kin"/>
    <property type="match status" value="1"/>
</dbReference>
<evidence type="ECO:0000256" key="4">
    <source>
        <dbReference type="ARBA" id="ARBA00022741"/>
    </source>
</evidence>
<comment type="activity regulation">
    <text evidence="9">Inhibited by fructose 1,6-bisphosphate (FBP).</text>
</comment>
<dbReference type="RefSeq" id="WP_066610448.1">
    <property type="nucleotide sequence ID" value="NZ_LQQU01000010.1"/>
</dbReference>
<dbReference type="PANTHER" id="PTHR10196:SF78">
    <property type="entry name" value="GLYCEROL KINASE"/>
    <property type="match status" value="1"/>
</dbReference>
<keyword evidence="14" id="KW-1185">Reference proteome</keyword>
<dbReference type="GO" id="GO:0006072">
    <property type="term" value="P:glycerol-3-phosphate metabolic process"/>
    <property type="evidence" value="ECO:0007669"/>
    <property type="project" value="InterPro"/>
</dbReference>
<dbReference type="PROSITE" id="PS00445">
    <property type="entry name" value="FGGY_KINASES_2"/>
    <property type="match status" value="1"/>
</dbReference>
<comment type="caution">
    <text evidence="13">The sequence shown here is derived from an EMBL/GenBank/DDBJ whole genome shotgun (WGS) entry which is preliminary data.</text>
</comment>
<feature type="binding site" evidence="9">
    <location>
        <position position="264"/>
    </location>
    <ligand>
        <name>ATP</name>
        <dbReference type="ChEBI" id="CHEBI:30616"/>
    </ligand>
</feature>
<dbReference type="PIRSF" id="PIRSF000538">
    <property type="entry name" value="GlpK"/>
    <property type="match status" value="1"/>
</dbReference>
<feature type="binding site" evidence="9">
    <location>
        <position position="12"/>
    </location>
    <ligand>
        <name>ADP</name>
        <dbReference type="ChEBI" id="CHEBI:456216"/>
    </ligand>
</feature>
<feature type="binding site" evidence="9">
    <location>
        <position position="243"/>
    </location>
    <ligand>
        <name>glycerol</name>
        <dbReference type="ChEBI" id="CHEBI:17754"/>
    </ligand>
</feature>
<evidence type="ECO:0000256" key="2">
    <source>
        <dbReference type="ARBA" id="ARBA00009156"/>
    </source>
</evidence>
<dbReference type="EC" id="2.7.1.30" evidence="9"/>
<dbReference type="GO" id="GO:0005524">
    <property type="term" value="F:ATP binding"/>
    <property type="evidence" value="ECO:0007669"/>
    <property type="project" value="UniProtKB-UniRule"/>
</dbReference>
<feature type="binding site" evidence="9">
    <location>
        <position position="242"/>
    </location>
    <ligand>
        <name>sn-glycerol 3-phosphate</name>
        <dbReference type="ChEBI" id="CHEBI:57597"/>
    </ligand>
</feature>
<dbReference type="NCBIfam" id="NF000756">
    <property type="entry name" value="PRK00047.1"/>
    <property type="match status" value="1"/>
</dbReference>
<keyword evidence="6 9" id="KW-0319">Glycerol metabolism</keyword>
<dbReference type="Gene3D" id="3.30.420.40">
    <property type="match status" value="2"/>
</dbReference>
<feature type="binding site" evidence="9">
    <location>
        <position position="12"/>
    </location>
    <ligand>
        <name>sn-glycerol 3-phosphate</name>
        <dbReference type="ChEBI" id="CHEBI:57597"/>
    </ligand>
</feature>
<feature type="binding site" evidence="9">
    <location>
        <position position="84"/>
    </location>
    <ligand>
        <name>glycerol</name>
        <dbReference type="ChEBI" id="CHEBI:17754"/>
    </ligand>
</feature>
<evidence type="ECO:0000259" key="12">
    <source>
        <dbReference type="Pfam" id="PF02782"/>
    </source>
</evidence>
<feature type="domain" description="Carbohydrate kinase FGGY C-terminal" evidence="12">
    <location>
        <begin position="260"/>
        <end position="446"/>
    </location>
</feature>
<feature type="binding site" evidence="9">
    <location>
        <position position="14"/>
    </location>
    <ligand>
        <name>ATP</name>
        <dbReference type="ChEBI" id="CHEBI:30616"/>
    </ligand>
</feature>
<dbReference type="CDD" id="cd07786">
    <property type="entry name" value="FGGY_EcGK_like"/>
    <property type="match status" value="1"/>
</dbReference>
<feature type="binding site" evidence="9">
    <location>
        <position position="408"/>
    </location>
    <ligand>
        <name>ADP</name>
        <dbReference type="ChEBI" id="CHEBI:456216"/>
    </ligand>
</feature>
<evidence type="ECO:0000256" key="7">
    <source>
        <dbReference type="ARBA" id="ARBA00022840"/>
    </source>
</evidence>
<feature type="binding site" evidence="9">
    <location>
        <position position="264"/>
    </location>
    <ligand>
        <name>ADP</name>
        <dbReference type="ChEBI" id="CHEBI:456216"/>
    </ligand>
</feature>